<evidence type="ECO:0000256" key="1">
    <source>
        <dbReference type="ARBA" id="ARBA00004651"/>
    </source>
</evidence>
<evidence type="ECO:0000313" key="8">
    <source>
        <dbReference type="EMBL" id="OIR16652.1"/>
    </source>
</evidence>
<evidence type="ECO:0000313" key="9">
    <source>
        <dbReference type="Proteomes" id="UP000183815"/>
    </source>
</evidence>
<evidence type="ECO:0000256" key="3">
    <source>
        <dbReference type="ARBA" id="ARBA00022692"/>
    </source>
</evidence>
<dbReference type="InterPro" id="IPR018076">
    <property type="entry name" value="T2SS_GspF_dom"/>
</dbReference>
<reference evidence="8 9" key="1">
    <citation type="submission" date="2016-08" db="EMBL/GenBank/DDBJ databases">
        <title>New Insights into Marine Group III Euryarchaeota, from dark to light.</title>
        <authorList>
            <person name="Haro-Moreno J.M."/>
            <person name="Rodriguez-Valera F."/>
            <person name="Lopez-Garcia P."/>
            <person name="Moreira D."/>
            <person name="Martin-Cuadrado A.B."/>
        </authorList>
    </citation>
    <scope>NUCLEOTIDE SEQUENCE [LARGE SCALE GENOMIC DNA]</scope>
    <source>
        <strain evidence="8">CG-Bathy1</strain>
    </source>
</reference>
<keyword evidence="4 6" id="KW-1133">Transmembrane helix</keyword>
<feature type="domain" description="Type II secretion system protein GspF" evidence="7">
    <location>
        <begin position="174"/>
        <end position="300"/>
    </location>
</feature>
<proteinExistence type="predicted"/>
<name>A0A1J5TSE9_9ARCH</name>
<keyword evidence="5 6" id="KW-0472">Membrane</keyword>
<organism evidence="8 9">
    <name type="scientific">Marine Group III euryarchaeote CG-Bathy1</name>
    <dbReference type="NCBI Taxonomy" id="1889001"/>
    <lineage>
        <taxon>Archaea</taxon>
        <taxon>Methanobacteriati</taxon>
        <taxon>Thermoplasmatota</taxon>
        <taxon>Thermoplasmata</taxon>
        <taxon>Candidatus Thermoprofundales</taxon>
    </lineage>
</organism>
<evidence type="ECO:0000256" key="4">
    <source>
        <dbReference type="ARBA" id="ARBA00022989"/>
    </source>
</evidence>
<dbReference type="InterPro" id="IPR042094">
    <property type="entry name" value="T2SS_GspF_sf"/>
</dbReference>
<feature type="transmembrane region" description="Helical" evidence="6">
    <location>
        <begin position="339"/>
        <end position="359"/>
    </location>
</feature>
<evidence type="ECO:0000259" key="7">
    <source>
        <dbReference type="Pfam" id="PF00482"/>
    </source>
</evidence>
<feature type="transmembrane region" description="Helical" evidence="6">
    <location>
        <begin position="284"/>
        <end position="308"/>
    </location>
</feature>
<feature type="transmembrane region" description="Helical" evidence="6">
    <location>
        <begin position="371"/>
        <end position="390"/>
    </location>
</feature>
<dbReference type="Gene3D" id="1.20.81.30">
    <property type="entry name" value="Type II secretion system (T2SS), domain F"/>
    <property type="match status" value="1"/>
</dbReference>
<evidence type="ECO:0000256" key="6">
    <source>
        <dbReference type="SAM" id="Phobius"/>
    </source>
</evidence>
<dbReference type="PANTHER" id="PTHR35402:SF1">
    <property type="entry name" value="TYPE II SECRETION SYSTEM PROTEIN GSPF DOMAIN-CONTAINING PROTEIN"/>
    <property type="match status" value="1"/>
</dbReference>
<dbReference type="PANTHER" id="PTHR35402">
    <property type="entry name" value="INTEGRAL MEMBRANE PROTEIN-RELATED"/>
    <property type="match status" value="1"/>
</dbReference>
<evidence type="ECO:0000256" key="5">
    <source>
        <dbReference type="ARBA" id="ARBA00023136"/>
    </source>
</evidence>
<gene>
    <name evidence="8" type="ORF">BEU04_01585</name>
</gene>
<protein>
    <recommendedName>
        <fullName evidence="7">Type II secretion system protein GspF domain-containing protein</fullName>
    </recommendedName>
</protein>
<sequence>MSASLEKKKQKDPRTGVKRSWMNYSDAVKWLEVGKGKADYAPYIVVILSLLVAIALLAVAAINHASDQETLIRDGDGDKQFDNPWVTNDGVLTLNPKILFGISIFTNNETADADPLVSSFDEEKDPAAWFREYPEISALDYIIFSGIAIMFPYGYFAYRRDMQRTRIEAKFPDFLRDLAEFWKGGLSMNTAVETLAKGEYGFLNDEVHKMSTQLSWGVSFGEVMEMFSERVSSPVVTRAVRMVDEANKAGGKISDILLAASYDVREIKALETERGQEIGSYLAVIYMSYVIYLLIIIVLVATFVPAIVSSGAATASTGSLTIGNLKIRSLNQIWISTTFYYSVLIQAVGMGMTGGFMATGKLYSGFIRSSLLILIGWAVFEIMGITTSIISPPNT</sequence>
<dbReference type="InterPro" id="IPR056569">
    <property type="entry name" value="ArlJ-like"/>
</dbReference>
<dbReference type="EMBL" id="MIYU01000012">
    <property type="protein sequence ID" value="OIR16652.1"/>
    <property type="molecule type" value="Genomic_DNA"/>
</dbReference>
<feature type="transmembrane region" description="Helical" evidence="6">
    <location>
        <begin position="138"/>
        <end position="158"/>
    </location>
</feature>
<feature type="transmembrane region" description="Helical" evidence="6">
    <location>
        <begin position="40"/>
        <end position="62"/>
    </location>
</feature>
<dbReference type="GO" id="GO:0005886">
    <property type="term" value="C:plasma membrane"/>
    <property type="evidence" value="ECO:0007669"/>
    <property type="project" value="UniProtKB-SubCell"/>
</dbReference>
<comment type="subcellular location">
    <subcellularLocation>
        <location evidence="1">Cell membrane</location>
        <topology evidence="1">Multi-pass membrane protein</topology>
    </subcellularLocation>
</comment>
<dbReference type="AlphaFoldDB" id="A0A1J5TSE9"/>
<dbReference type="Proteomes" id="UP000183815">
    <property type="component" value="Unassembled WGS sequence"/>
</dbReference>
<evidence type="ECO:0000256" key="2">
    <source>
        <dbReference type="ARBA" id="ARBA00022475"/>
    </source>
</evidence>
<comment type="caution">
    <text evidence="8">The sequence shown here is derived from an EMBL/GenBank/DDBJ whole genome shotgun (WGS) entry which is preliminary data.</text>
</comment>
<keyword evidence="2" id="KW-1003">Cell membrane</keyword>
<dbReference type="Pfam" id="PF00482">
    <property type="entry name" value="T2SSF"/>
    <property type="match status" value="1"/>
</dbReference>
<accession>A0A1J5TSE9</accession>
<keyword evidence="3 6" id="KW-0812">Transmembrane</keyword>